<dbReference type="AlphaFoldDB" id="A0A6G0T2B4"/>
<dbReference type="Gene3D" id="1.20.58.900">
    <property type="match status" value="1"/>
</dbReference>
<evidence type="ECO:0000313" key="6">
    <source>
        <dbReference type="EMBL" id="KAE9524790.1"/>
    </source>
</evidence>
<evidence type="ECO:0000256" key="2">
    <source>
        <dbReference type="PROSITE-ProRule" id="PRU00192"/>
    </source>
</evidence>
<sequence>MMQRSQHGYNMGWQNLCVLSSALNELTAKVNNELALNEGVMKFNAFIFGLLNVGGLDAWLSYMRTRESIWQKYYNRNALFVRANFGCTLHRDLVDRLIASAKPLAKYRPAFDPLYECRKLHESLSNINNRTSWLLKKTARTLENETSRPRSYVDSAAKTTVDVAGTASKRWSGVHMGSKLATAFERLDNIDERIQPEAAEPCHSSSDTPKETPVKGQRFRRLQMKWELLSTKDLTLDTPDFDGPRGESTSSSSCQTDHRFMFKEIFNRTTNFALHRRAAVKSRIPRPVLSPVQQPSPDAFGNSKRPMTATYRADSPTSPSGNTNNKIEHTSTRARKPPPASASKATRPNSLTQRTTTTCRGEPVRYVRTLSHRLSADNGHLSFNEGEKLQLVLDVDDKWILCCRGARKGLVPRSSVLMVSK</sequence>
<reference evidence="6 7" key="1">
    <citation type="submission" date="2019-08" db="EMBL/GenBank/DDBJ databases">
        <title>The genome of the soybean aphid Biotype 1, its phylome, world population structure and adaptation to the North American continent.</title>
        <authorList>
            <person name="Giordano R."/>
            <person name="Donthu R.K."/>
            <person name="Hernandez A.G."/>
            <person name="Wright C.L."/>
            <person name="Zimin A.V."/>
        </authorList>
    </citation>
    <scope>NUCLEOTIDE SEQUENCE [LARGE SCALE GENOMIC DNA]</scope>
    <source>
        <tissue evidence="6">Whole aphids</tissue>
    </source>
</reference>
<dbReference type="EMBL" id="VYZN01000065">
    <property type="protein sequence ID" value="KAE9524790.1"/>
    <property type="molecule type" value="Genomic_DNA"/>
</dbReference>
<keyword evidence="7" id="KW-1185">Reference proteome</keyword>
<evidence type="ECO:0000256" key="1">
    <source>
        <dbReference type="ARBA" id="ARBA00022443"/>
    </source>
</evidence>
<dbReference type="Proteomes" id="UP000475862">
    <property type="component" value="Unassembled WGS sequence"/>
</dbReference>
<name>A0A6G0T2B4_APHGL</name>
<dbReference type="SUPFAM" id="SSF50044">
    <property type="entry name" value="SH3-domain"/>
    <property type="match status" value="1"/>
</dbReference>
<feature type="domain" description="RUN" evidence="5">
    <location>
        <begin position="1"/>
        <end position="114"/>
    </location>
</feature>
<accession>A0A6G0T2B4</accession>
<dbReference type="InterPro" id="IPR001452">
    <property type="entry name" value="SH3_domain"/>
</dbReference>
<evidence type="ECO:0000313" key="7">
    <source>
        <dbReference type="Proteomes" id="UP000475862"/>
    </source>
</evidence>
<protein>
    <recommendedName>
        <fullName evidence="8">SH3 domain-containing protein</fullName>
    </recommendedName>
</protein>
<feature type="domain" description="SH3" evidence="4">
    <location>
        <begin position="362"/>
        <end position="421"/>
    </location>
</feature>
<feature type="compositionally biased region" description="Polar residues" evidence="3">
    <location>
        <begin position="349"/>
        <end position="358"/>
    </location>
</feature>
<dbReference type="PANTHER" id="PTHR15591:SF13">
    <property type="entry name" value="RUN DOMAIN-CONTAINING PROTEIN"/>
    <property type="match status" value="1"/>
</dbReference>
<feature type="compositionally biased region" description="Polar residues" evidence="3">
    <location>
        <begin position="315"/>
        <end position="325"/>
    </location>
</feature>
<gene>
    <name evidence="6" type="ORF">AGLY_014840</name>
</gene>
<evidence type="ECO:0000259" key="5">
    <source>
        <dbReference type="PROSITE" id="PS50826"/>
    </source>
</evidence>
<dbReference type="InterPro" id="IPR004012">
    <property type="entry name" value="Run_dom"/>
</dbReference>
<feature type="region of interest" description="Disordered" evidence="3">
    <location>
        <begin position="285"/>
        <end position="358"/>
    </location>
</feature>
<dbReference type="PROSITE" id="PS50826">
    <property type="entry name" value="RUN"/>
    <property type="match status" value="1"/>
</dbReference>
<evidence type="ECO:0008006" key="8">
    <source>
        <dbReference type="Google" id="ProtNLM"/>
    </source>
</evidence>
<dbReference type="GO" id="GO:0031410">
    <property type="term" value="C:cytoplasmic vesicle"/>
    <property type="evidence" value="ECO:0007669"/>
    <property type="project" value="TreeGrafter"/>
</dbReference>
<dbReference type="InterPro" id="IPR047343">
    <property type="entry name" value="RUSC1_2"/>
</dbReference>
<keyword evidence="1 2" id="KW-0728">SH3 domain</keyword>
<evidence type="ECO:0000259" key="4">
    <source>
        <dbReference type="PROSITE" id="PS50002"/>
    </source>
</evidence>
<dbReference type="SMART" id="SM00326">
    <property type="entry name" value="SH3"/>
    <property type="match status" value="1"/>
</dbReference>
<dbReference type="InterPro" id="IPR036028">
    <property type="entry name" value="SH3-like_dom_sf"/>
</dbReference>
<dbReference type="InterPro" id="IPR037213">
    <property type="entry name" value="Run_dom_sf"/>
</dbReference>
<evidence type="ECO:0000256" key="3">
    <source>
        <dbReference type="SAM" id="MobiDB-lite"/>
    </source>
</evidence>
<dbReference type="Pfam" id="PF02759">
    <property type="entry name" value="RUN"/>
    <property type="match status" value="1"/>
</dbReference>
<dbReference type="Pfam" id="PF07653">
    <property type="entry name" value="SH3_2"/>
    <property type="match status" value="1"/>
</dbReference>
<dbReference type="Gene3D" id="2.30.30.40">
    <property type="entry name" value="SH3 Domains"/>
    <property type="match status" value="1"/>
</dbReference>
<comment type="caution">
    <text evidence="6">The sequence shown here is derived from an EMBL/GenBank/DDBJ whole genome shotgun (WGS) entry which is preliminary data.</text>
</comment>
<dbReference type="PROSITE" id="PS50002">
    <property type="entry name" value="SH3"/>
    <property type="match status" value="1"/>
</dbReference>
<feature type="region of interest" description="Disordered" evidence="3">
    <location>
        <begin position="235"/>
        <end position="255"/>
    </location>
</feature>
<dbReference type="PANTHER" id="PTHR15591">
    <property type="entry name" value="RUN AND SH3 DOMAIN CONTAINING"/>
    <property type="match status" value="1"/>
</dbReference>
<organism evidence="6 7">
    <name type="scientific">Aphis glycines</name>
    <name type="common">Soybean aphid</name>
    <dbReference type="NCBI Taxonomy" id="307491"/>
    <lineage>
        <taxon>Eukaryota</taxon>
        <taxon>Metazoa</taxon>
        <taxon>Ecdysozoa</taxon>
        <taxon>Arthropoda</taxon>
        <taxon>Hexapoda</taxon>
        <taxon>Insecta</taxon>
        <taxon>Pterygota</taxon>
        <taxon>Neoptera</taxon>
        <taxon>Paraneoptera</taxon>
        <taxon>Hemiptera</taxon>
        <taxon>Sternorrhyncha</taxon>
        <taxon>Aphidomorpha</taxon>
        <taxon>Aphidoidea</taxon>
        <taxon>Aphididae</taxon>
        <taxon>Aphidini</taxon>
        <taxon>Aphis</taxon>
        <taxon>Aphis</taxon>
    </lineage>
</organism>
<proteinExistence type="predicted"/>
<feature type="region of interest" description="Disordered" evidence="3">
    <location>
        <begin position="198"/>
        <end position="217"/>
    </location>
</feature>
<dbReference type="OrthoDB" id="9884296at2759"/>